<proteinExistence type="predicted"/>
<reference evidence="2 3" key="1">
    <citation type="journal article" date="2014" name="Agronomy (Basel)">
        <title>A Draft Genome Sequence for Ensete ventricosum, the Drought-Tolerant Tree Against Hunger.</title>
        <authorList>
            <person name="Harrison J."/>
            <person name="Moore K.A."/>
            <person name="Paszkiewicz K."/>
            <person name="Jones T."/>
            <person name="Grant M."/>
            <person name="Ambacheew D."/>
            <person name="Muzemil S."/>
            <person name="Studholme D.J."/>
        </authorList>
    </citation>
    <scope>NUCLEOTIDE SEQUENCE [LARGE SCALE GENOMIC DNA]</scope>
</reference>
<evidence type="ECO:0000313" key="3">
    <source>
        <dbReference type="Proteomes" id="UP000287651"/>
    </source>
</evidence>
<comment type="caution">
    <text evidence="2">The sequence shown here is derived from an EMBL/GenBank/DDBJ whole genome shotgun (WGS) entry which is preliminary data.</text>
</comment>
<accession>A0A426XRK2</accession>
<organism evidence="2 3">
    <name type="scientific">Ensete ventricosum</name>
    <name type="common">Abyssinian banana</name>
    <name type="synonym">Musa ensete</name>
    <dbReference type="NCBI Taxonomy" id="4639"/>
    <lineage>
        <taxon>Eukaryota</taxon>
        <taxon>Viridiplantae</taxon>
        <taxon>Streptophyta</taxon>
        <taxon>Embryophyta</taxon>
        <taxon>Tracheophyta</taxon>
        <taxon>Spermatophyta</taxon>
        <taxon>Magnoliopsida</taxon>
        <taxon>Liliopsida</taxon>
        <taxon>Zingiberales</taxon>
        <taxon>Musaceae</taxon>
        <taxon>Ensete</taxon>
    </lineage>
</organism>
<dbReference type="Proteomes" id="UP000287651">
    <property type="component" value="Unassembled WGS sequence"/>
</dbReference>
<dbReference type="EMBL" id="AMZH03018046">
    <property type="protein sequence ID" value="RRT42137.1"/>
    <property type="molecule type" value="Genomic_DNA"/>
</dbReference>
<sequence length="297" mass="32449">MTQTTRVHCVRELTETWDPRGMSSCGCHVGFRDAAACYLERCIVILPRSYAGRSNGGPTKRDRAPPVRWRSRPRQHPRPPLRQVGPVFTAQSGRGPHLSLAETPGGVPGVGVQPFNARHVERWTRVGCKLSKRWRKAFQFFGDAIFVFVRVHESRTFTSICNKSGPILMQVETVSAKQEAPAQDVEEVVVKAETPAAVADEAKVEEEAAQPATEVVESEEKPAEEEKAEEVVVAEEVTEETKPETDLAAPDATPEETTAPATEETAESPEAAVEEEEAAPTVLEETKAEEEAPAASV</sequence>
<feature type="region of interest" description="Disordered" evidence="1">
    <location>
        <begin position="53"/>
        <end position="86"/>
    </location>
</feature>
<evidence type="ECO:0000256" key="1">
    <source>
        <dbReference type="SAM" id="MobiDB-lite"/>
    </source>
</evidence>
<feature type="compositionally biased region" description="Low complexity" evidence="1">
    <location>
        <begin position="248"/>
        <end position="263"/>
    </location>
</feature>
<dbReference type="AlphaFoldDB" id="A0A426XRK2"/>
<name>A0A426XRK2_ENSVE</name>
<protein>
    <submittedName>
        <fullName evidence="2">Uncharacterized protein</fullName>
    </submittedName>
</protein>
<feature type="compositionally biased region" description="Acidic residues" evidence="1">
    <location>
        <begin position="264"/>
        <end position="278"/>
    </location>
</feature>
<feature type="compositionally biased region" description="Acidic residues" evidence="1">
    <location>
        <begin position="226"/>
        <end position="238"/>
    </location>
</feature>
<gene>
    <name evidence="2" type="ORF">B296_00045744</name>
</gene>
<feature type="compositionally biased region" description="Basic residues" evidence="1">
    <location>
        <begin position="69"/>
        <end position="79"/>
    </location>
</feature>
<evidence type="ECO:0000313" key="2">
    <source>
        <dbReference type="EMBL" id="RRT42137.1"/>
    </source>
</evidence>
<feature type="region of interest" description="Disordered" evidence="1">
    <location>
        <begin position="199"/>
        <end position="297"/>
    </location>
</feature>